<dbReference type="PANTHER" id="PTHR43477">
    <property type="entry name" value="DIHYDROANTICAPSIN 7-DEHYDROGENASE"/>
    <property type="match status" value="1"/>
</dbReference>
<sequence length="229" mass="23990">MPTVAITGAAGAIGSVTANVFANAGWTLALLDYGEENGQKLREQFPDAYVYTGDLTNEEEAREVFDSAASEADGIDAVLSIAGGFAMQPAVEASQEDADKMMAMNFQTLFQTARAAIPHLLDQAHGFFLGVSAPAAEDGGAGAALYAASKGAVAAYVKSIDAEYADDGLRASVLYPMGVVDTPDNRDAMPDSDPSTWIAPRELAEGMFHLATRSQRGHIKTLKVHATAS</sequence>
<dbReference type="InterPro" id="IPR036291">
    <property type="entry name" value="NAD(P)-bd_dom_sf"/>
</dbReference>
<dbReference type="AlphaFoldDB" id="A0A2A8CVE4"/>
<dbReference type="Pfam" id="PF00106">
    <property type="entry name" value="adh_short"/>
    <property type="match status" value="1"/>
</dbReference>
<dbReference type="EMBL" id="PDEQ01000007">
    <property type="protein sequence ID" value="PEN12580.1"/>
    <property type="molecule type" value="Genomic_DNA"/>
</dbReference>
<dbReference type="InterPro" id="IPR051122">
    <property type="entry name" value="SDR_DHRS6-like"/>
</dbReference>
<dbReference type="InterPro" id="IPR002347">
    <property type="entry name" value="SDR_fam"/>
</dbReference>
<dbReference type="PANTHER" id="PTHR43477:SF1">
    <property type="entry name" value="DIHYDROANTICAPSIN 7-DEHYDROGENASE"/>
    <property type="match status" value="1"/>
</dbReference>
<evidence type="ECO:0000313" key="3">
    <source>
        <dbReference type="EMBL" id="PEN12580.1"/>
    </source>
</evidence>
<reference evidence="3 4" key="1">
    <citation type="submission" date="2017-10" db="EMBL/GenBank/DDBJ databases">
        <title>Draft genome of Longibacter Salinarum.</title>
        <authorList>
            <person name="Goh K.M."/>
            <person name="Shamsir M.S."/>
            <person name="Lim S.W."/>
        </authorList>
    </citation>
    <scope>NUCLEOTIDE SEQUENCE [LARGE SCALE GENOMIC DNA]</scope>
    <source>
        <strain evidence="3 4">KCTC 52045</strain>
    </source>
</reference>
<name>A0A2A8CVE4_9BACT</name>
<evidence type="ECO:0000313" key="4">
    <source>
        <dbReference type="Proteomes" id="UP000220102"/>
    </source>
</evidence>
<keyword evidence="4" id="KW-1185">Reference proteome</keyword>
<dbReference type="SUPFAM" id="SSF51735">
    <property type="entry name" value="NAD(P)-binding Rossmann-fold domains"/>
    <property type="match status" value="1"/>
</dbReference>
<dbReference type="Proteomes" id="UP000220102">
    <property type="component" value="Unassembled WGS sequence"/>
</dbReference>
<dbReference type="PRINTS" id="PR00081">
    <property type="entry name" value="GDHRDH"/>
</dbReference>
<protein>
    <submittedName>
        <fullName evidence="3">Short-chain dehydrogenase</fullName>
    </submittedName>
</protein>
<gene>
    <name evidence="3" type="ORF">CRI94_13760</name>
</gene>
<proteinExistence type="inferred from homology"/>
<comment type="similarity">
    <text evidence="1">Belongs to the short-chain dehydrogenases/reductases (SDR) family.</text>
</comment>
<keyword evidence="2" id="KW-0560">Oxidoreductase</keyword>
<accession>A0A2A8CVE4</accession>
<dbReference type="GO" id="GO:0016491">
    <property type="term" value="F:oxidoreductase activity"/>
    <property type="evidence" value="ECO:0007669"/>
    <property type="project" value="UniProtKB-KW"/>
</dbReference>
<evidence type="ECO:0000256" key="1">
    <source>
        <dbReference type="ARBA" id="ARBA00006484"/>
    </source>
</evidence>
<dbReference type="OrthoDB" id="9810908at2"/>
<dbReference type="RefSeq" id="WP_098076887.1">
    <property type="nucleotide sequence ID" value="NZ_PDEQ01000007.1"/>
</dbReference>
<dbReference type="Gene3D" id="3.40.50.720">
    <property type="entry name" value="NAD(P)-binding Rossmann-like Domain"/>
    <property type="match status" value="1"/>
</dbReference>
<organism evidence="3 4">
    <name type="scientific">Longibacter salinarum</name>
    <dbReference type="NCBI Taxonomy" id="1850348"/>
    <lineage>
        <taxon>Bacteria</taxon>
        <taxon>Pseudomonadati</taxon>
        <taxon>Rhodothermota</taxon>
        <taxon>Rhodothermia</taxon>
        <taxon>Rhodothermales</taxon>
        <taxon>Salisaetaceae</taxon>
        <taxon>Longibacter</taxon>
    </lineage>
</organism>
<evidence type="ECO:0000256" key="2">
    <source>
        <dbReference type="ARBA" id="ARBA00023002"/>
    </source>
</evidence>
<comment type="caution">
    <text evidence="3">The sequence shown here is derived from an EMBL/GenBank/DDBJ whole genome shotgun (WGS) entry which is preliminary data.</text>
</comment>